<proteinExistence type="predicted"/>
<organism evidence="1 2">
    <name type="scientific">Pistacia integerrima</name>
    <dbReference type="NCBI Taxonomy" id="434235"/>
    <lineage>
        <taxon>Eukaryota</taxon>
        <taxon>Viridiplantae</taxon>
        <taxon>Streptophyta</taxon>
        <taxon>Embryophyta</taxon>
        <taxon>Tracheophyta</taxon>
        <taxon>Spermatophyta</taxon>
        <taxon>Magnoliopsida</taxon>
        <taxon>eudicotyledons</taxon>
        <taxon>Gunneridae</taxon>
        <taxon>Pentapetalae</taxon>
        <taxon>rosids</taxon>
        <taxon>malvids</taxon>
        <taxon>Sapindales</taxon>
        <taxon>Anacardiaceae</taxon>
        <taxon>Pistacia</taxon>
    </lineage>
</organism>
<evidence type="ECO:0000313" key="2">
    <source>
        <dbReference type="Proteomes" id="UP001163603"/>
    </source>
</evidence>
<evidence type="ECO:0000313" key="1">
    <source>
        <dbReference type="EMBL" id="KAJ0029959.1"/>
    </source>
</evidence>
<accession>A0ACC0Y5T2</accession>
<sequence>MARENVTLMCSWNGRITNGAQGITYEGLSQSLPGLWAWERLHIGCLRDLLPKRGFSLLQDGEVKNKVQVSKLRWSIGRHYLRSIRMRWRSPWNFPIKIRMIWQPYTSSYLCPQMYVLETNMCGGQLFHLFALTLLSGIVLTEFYANLVSNKEFLIPKHNSSFDYPTPLKDLISEFTASGMSHFLIRHLETIPRPTTTMAPPSPSQANDMEGLPLLIAQMPTKTKSLSLRGRSRALGTQQKATSNNIATFILTIAVASFTLHHE</sequence>
<dbReference type="EMBL" id="CM047743">
    <property type="protein sequence ID" value="KAJ0029959.1"/>
    <property type="molecule type" value="Genomic_DNA"/>
</dbReference>
<gene>
    <name evidence="1" type="ORF">Pint_14550</name>
</gene>
<comment type="caution">
    <text evidence="1">The sequence shown here is derived from an EMBL/GenBank/DDBJ whole genome shotgun (WGS) entry which is preliminary data.</text>
</comment>
<dbReference type="Proteomes" id="UP001163603">
    <property type="component" value="Chromosome 8"/>
</dbReference>
<keyword evidence="2" id="KW-1185">Reference proteome</keyword>
<name>A0ACC0Y5T2_9ROSI</name>
<reference evidence="2" key="1">
    <citation type="journal article" date="2023" name="G3 (Bethesda)">
        <title>Genome assembly and association tests identify interacting loci associated with vigor, precocity, and sex in interspecific pistachio rootstocks.</title>
        <authorList>
            <person name="Palmer W."/>
            <person name="Jacygrad E."/>
            <person name="Sagayaradj S."/>
            <person name="Cavanaugh K."/>
            <person name="Han R."/>
            <person name="Bertier L."/>
            <person name="Beede B."/>
            <person name="Kafkas S."/>
            <person name="Golino D."/>
            <person name="Preece J."/>
            <person name="Michelmore R."/>
        </authorList>
    </citation>
    <scope>NUCLEOTIDE SEQUENCE [LARGE SCALE GENOMIC DNA]</scope>
</reference>
<protein>
    <submittedName>
        <fullName evidence="1">Uncharacterized protein</fullName>
    </submittedName>
</protein>